<keyword evidence="4" id="KW-1185">Reference proteome</keyword>
<dbReference type="InterPro" id="IPR000015">
    <property type="entry name" value="Fimb_usher"/>
</dbReference>
<protein>
    <recommendedName>
        <fullName evidence="5">MetA-pathway of phenol degradation</fullName>
    </recommendedName>
</protein>
<dbReference type="Proteomes" id="UP001595848">
    <property type="component" value="Unassembled WGS sequence"/>
</dbReference>
<reference evidence="4" key="1">
    <citation type="journal article" date="2019" name="Int. J. Syst. Evol. Microbiol.">
        <title>The Global Catalogue of Microorganisms (GCM) 10K type strain sequencing project: providing services to taxonomists for standard genome sequencing and annotation.</title>
        <authorList>
            <consortium name="The Broad Institute Genomics Platform"/>
            <consortium name="The Broad Institute Genome Sequencing Center for Infectious Disease"/>
            <person name="Wu L."/>
            <person name="Ma J."/>
        </authorList>
    </citation>
    <scope>NUCLEOTIDE SEQUENCE [LARGE SCALE GENOMIC DNA]</scope>
    <source>
        <strain evidence="4">LMG 24813</strain>
    </source>
</reference>
<evidence type="ECO:0000313" key="3">
    <source>
        <dbReference type="EMBL" id="MFC4200754.1"/>
    </source>
</evidence>
<evidence type="ECO:0000256" key="2">
    <source>
        <dbReference type="SAM" id="SignalP"/>
    </source>
</evidence>
<dbReference type="PROSITE" id="PS51257">
    <property type="entry name" value="PROKAR_LIPOPROTEIN"/>
    <property type="match status" value="1"/>
</dbReference>
<dbReference type="RefSeq" id="WP_217964022.1">
    <property type="nucleotide sequence ID" value="NZ_JAHTBN010000003.1"/>
</dbReference>
<name>A0ABV8NY69_9BURK</name>
<comment type="caution">
    <text evidence="3">The sequence shown here is derived from an EMBL/GenBank/DDBJ whole genome shotgun (WGS) entry which is preliminary data.</text>
</comment>
<dbReference type="PANTHER" id="PTHR30451">
    <property type="entry name" value="OUTER MEMBRANE USHER PROTEIN"/>
    <property type="match status" value="1"/>
</dbReference>
<gene>
    <name evidence="3" type="ORF">ACFOY1_07295</name>
</gene>
<accession>A0ABV8NY69</accession>
<feature type="region of interest" description="Disordered" evidence="1">
    <location>
        <begin position="31"/>
        <end position="68"/>
    </location>
</feature>
<evidence type="ECO:0000256" key="1">
    <source>
        <dbReference type="SAM" id="MobiDB-lite"/>
    </source>
</evidence>
<feature type="chain" id="PRO_5045691769" description="MetA-pathway of phenol degradation" evidence="2">
    <location>
        <begin position="25"/>
        <end position="378"/>
    </location>
</feature>
<proteinExistence type="predicted"/>
<organism evidence="3 4">
    <name type="scientific">Candidimonas humi</name>
    <dbReference type="NCBI Taxonomy" id="683355"/>
    <lineage>
        <taxon>Bacteria</taxon>
        <taxon>Pseudomonadati</taxon>
        <taxon>Pseudomonadota</taxon>
        <taxon>Betaproteobacteria</taxon>
        <taxon>Burkholderiales</taxon>
        <taxon>Alcaligenaceae</taxon>
        <taxon>Candidimonas</taxon>
    </lineage>
</organism>
<feature type="signal peptide" evidence="2">
    <location>
        <begin position="1"/>
        <end position="24"/>
    </location>
</feature>
<dbReference type="PANTHER" id="PTHR30451:SF5">
    <property type="entry name" value="SLR0019 PROTEIN"/>
    <property type="match status" value="1"/>
</dbReference>
<evidence type="ECO:0000313" key="4">
    <source>
        <dbReference type="Proteomes" id="UP001595848"/>
    </source>
</evidence>
<keyword evidence="2" id="KW-0732">Signal</keyword>
<sequence>MKISTVLGGMAASASILACTTAFAQAGVPENGPSLRDLAPVQTYSVPDSDGAAPRALPPPGDDDAGSGLRIDAAAQADEQPEPLDLKGAWRPLRPTYAPGAWQPMGLDLLDDQTPSAGQTMAGLGWKLGSKNWNYTSAGGLGLTLGNASPTTPAWASSTTLGGVGLSKGLSPGNADTGQWQYATMVGALDYSPGTTEGGLDYGPAASTSVLRYGLSSNLTLESQMETAPAMKTMGLGGTYNTHQWGVWSAGVARASQEMDDGMRYQVGYQTSLLGRLQLSWVGEHRSAGFSDLSLYRNFADNEAQDSNLWKLTMPLGSYGDLSGSYQAIETPSGPPVEVFGVSHQFALNQNVKLALQAQRQRYTGDYDVGLQLSIPLN</sequence>
<dbReference type="EMBL" id="JBHSBV010000002">
    <property type="protein sequence ID" value="MFC4200754.1"/>
    <property type="molecule type" value="Genomic_DNA"/>
</dbReference>
<evidence type="ECO:0008006" key="5">
    <source>
        <dbReference type="Google" id="ProtNLM"/>
    </source>
</evidence>